<sequence length="294" mass="32675">MASQAAAPTTPRRRTKRDLHEEWQRESYSEKTEKFLSDAHECSVFTHTALMQEISRCGINQPANAIVYLCVRKLLVAAIGPKDTRVYVRPNIKLSGFTATPSESFIPGRAFNPNLHPDLKAALPSAPEVCHTPPRDSAPTRSESSSQAHTPTATHSHAQPKASKESSKKRKHEDSTILTATAYLRVQAKTKSKACEYLRMFKESLIDDDDDDPADQFKLLVGDLIPGGSWISPITLIVRGGRQFRKAARRIRDKVKSNHGFMDFVTCGSADDVIDTVQDIEDVLSEDSAEELSW</sequence>
<organism evidence="2">
    <name type="scientific">Eutreptiella gymnastica</name>
    <dbReference type="NCBI Taxonomy" id="73025"/>
    <lineage>
        <taxon>Eukaryota</taxon>
        <taxon>Discoba</taxon>
        <taxon>Euglenozoa</taxon>
        <taxon>Euglenida</taxon>
        <taxon>Spirocuta</taxon>
        <taxon>Euglenophyceae</taxon>
        <taxon>Eutreptiales</taxon>
        <taxon>Eutreptiaceae</taxon>
        <taxon>Eutreptiella</taxon>
    </lineage>
</organism>
<feature type="compositionally biased region" description="Polar residues" evidence="1">
    <location>
        <begin position="139"/>
        <end position="157"/>
    </location>
</feature>
<dbReference type="AlphaFoldDB" id="A0A7S1HRZ7"/>
<feature type="compositionally biased region" description="Low complexity" evidence="1">
    <location>
        <begin position="1"/>
        <end position="10"/>
    </location>
</feature>
<accession>A0A7S1HRZ7</accession>
<protein>
    <submittedName>
        <fullName evidence="2">Uncharacterized protein</fullName>
    </submittedName>
</protein>
<evidence type="ECO:0000313" key="2">
    <source>
        <dbReference type="EMBL" id="CAD8989146.1"/>
    </source>
</evidence>
<dbReference type="EMBL" id="HBGA01000411">
    <property type="protein sequence ID" value="CAD8989146.1"/>
    <property type="molecule type" value="Transcribed_RNA"/>
</dbReference>
<reference evidence="2" key="1">
    <citation type="submission" date="2021-01" db="EMBL/GenBank/DDBJ databases">
        <authorList>
            <person name="Corre E."/>
            <person name="Pelletier E."/>
            <person name="Niang G."/>
            <person name="Scheremetjew M."/>
            <person name="Finn R."/>
            <person name="Kale V."/>
            <person name="Holt S."/>
            <person name="Cochrane G."/>
            <person name="Meng A."/>
            <person name="Brown T."/>
            <person name="Cohen L."/>
        </authorList>
    </citation>
    <scope>NUCLEOTIDE SEQUENCE</scope>
    <source>
        <strain evidence="2">NIES-381</strain>
    </source>
</reference>
<evidence type="ECO:0000256" key="1">
    <source>
        <dbReference type="SAM" id="MobiDB-lite"/>
    </source>
</evidence>
<feature type="region of interest" description="Disordered" evidence="1">
    <location>
        <begin position="125"/>
        <end position="174"/>
    </location>
</feature>
<name>A0A7S1HRZ7_9EUGL</name>
<proteinExistence type="predicted"/>
<gene>
    <name evidence="2" type="ORF">EGYM00392_LOCUS186</name>
</gene>
<feature type="region of interest" description="Disordered" evidence="1">
    <location>
        <begin position="1"/>
        <end position="24"/>
    </location>
</feature>